<evidence type="ECO:0000313" key="2">
    <source>
        <dbReference type="EMBL" id="VVA94847.1"/>
    </source>
</evidence>
<keyword evidence="3" id="KW-1185">Reference proteome</keyword>
<name>A0A565AZQ8_9BRAS</name>
<gene>
    <name evidence="2" type="ORF">ANE_LOCUS5292</name>
</gene>
<feature type="domain" description="KIB1-4 beta-propeller" evidence="1">
    <location>
        <begin position="4"/>
        <end position="94"/>
    </location>
</feature>
<dbReference type="Pfam" id="PF03478">
    <property type="entry name" value="Beta-prop_KIB1-4"/>
    <property type="match status" value="1"/>
</dbReference>
<protein>
    <recommendedName>
        <fullName evidence="1">KIB1-4 beta-propeller domain-containing protein</fullName>
    </recommendedName>
</protein>
<dbReference type="PANTHER" id="PTHR44259">
    <property type="entry name" value="OS07G0183000 PROTEIN-RELATED"/>
    <property type="match status" value="1"/>
</dbReference>
<organism evidence="2 3">
    <name type="scientific">Arabis nemorensis</name>
    <dbReference type="NCBI Taxonomy" id="586526"/>
    <lineage>
        <taxon>Eukaryota</taxon>
        <taxon>Viridiplantae</taxon>
        <taxon>Streptophyta</taxon>
        <taxon>Embryophyta</taxon>
        <taxon>Tracheophyta</taxon>
        <taxon>Spermatophyta</taxon>
        <taxon>Magnoliopsida</taxon>
        <taxon>eudicotyledons</taxon>
        <taxon>Gunneridae</taxon>
        <taxon>Pentapetalae</taxon>
        <taxon>rosids</taxon>
        <taxon>malvids</taxon>
        <taxon>Brassicales</taxon>
        <taxon>Brassicaceae</taxon>
        <taxon>Arabideae</taxon>
        <taxon>Arabis</taxon>
    </lineage>
</organism>
<evidence type="ECO:0000259" key="1">
    <source>
        <dbReference type="Pfam" id="PF03478"/>
    </source>
</evidence>
<proteinExistence type="predicted"/>
<sequence length="120" mass="13786">MSQLFESPSGESFIVNRFVERIYTDEIPVIKLRTFVVFRQDPEQRISSYTEDIGDLCIFLGCNEAFCVSATKYPGLKPNSIYFANSYTGFGFYDLSSNTLHEFINPPPFPCCYDWLAPLH</sequence>
<dbReference type="EMBL" id="CABITT030000002">
    <property type="protein sequence ID" value="VVA94847.1"/>
    <property type="molecule type" value="Genomic_DNA"/>
</dbReference>
<comment type="caution">
    <text evidence="2">The sequence shown here is derived from an EMBL/GenBank/DDBJ whole genome shotgun (WGS) entry which is preliminary data.</text>
</comment>
<accession>A0A565AZQ8</accession>
<dbReference type="AlphaFoldDB" id="A0A565AZQ8"/>
<reference evidence="2" key="1">
    <citation type="submission" date="2019-07" db="EMBL/GenBank/DDBJ databases">
        <authorList>
            <person name="Dittberner H."/>
        </authorList>
    </citation>
    <scope>NUCLEOTIDE SEQUENCE [LARGE SCALE GENOMIC DNA]</scope>
</reference>
<evidence type="ECO:0000313" key="3">
    <source>
        <dbReference type="Proteomes" id="UP000489600"/>
    </source>
</evidence>
<dbReference type="OrthoDB" id="642536at2759"/>
<dbReference type="InterPro" id="IPR005174">
    <property type="entry name" value="KIB1-4_b-propeller"/>
</dbReference>
<dbReference type="PANTHER" id="PTHR44259:SF105">
    <property type="entry name" value="DUF295 DOMAIN-CONTAINING PROTEIN"/>
    <property type="match status" value="1"/>
</dbReference>
<dbReference type="Proteomes" id="UP000489600">
    <property type="component" value="Unassembled WGS sequence"/>
</dbReference>
<dbReference type="InterPro" id="IPR050942">
    <property type="entry name" value="F-box_BR-signaling"/>
</dbReference>